<name>A0AAD7KSG6_QUISA</name>
<dbReference type="EMBL" id="JARAOO010000014">
    <property type="protein sequence ID" value="KAJ7944811.1"/>
    <property type="molecule type" value="Genomic_DNA"/>
</dbReference>
<accession>A0AAD7KSG6</accession>
<dbReference type="KEGG" id="qsa:O6P43_034148"/>
<protein>
    <submittedName>
        <fullName evidence="1">Uncharacterized protein</fullName>
    </submittedName>
</protein>
<dbReference type="AlphaFoldDB" id="A0AAD7KSG6"/>
<reference evidence="1" key="1">
    <citation type="journal article" date="2023" name="Science">
        <title>Elucidation of the pathway for biosynthesis of saponin adjuvants from the soapbark tree.</title>
        <authorList>
            <person name="Reed J."/>
            <person name="Orme A."/>
            <person name="El-Demerdash A."/>
            <person name="Owen C."/>
            <person name="Martin L.B.B."/>
            <person name="Misra R.C."/>
            <person name="Kikuchi S."/>
            <person name="Rejzek M."/>
            <person name="Martin A.C."/>
            <person name="Harkess A."/>
            <person name="Leebens-Mack J."/>
            <person name="Louveau T."/>
            <person name="Stephenson M.J."/>
            <person name="Osbourn A."/>
        </authorList>
    </citation>
    <scope>NUCLEOTIDE SEQUENCE</scope>
    <source>
        <strain evidence="1">S10</strain>
    </source>
</reference>
<evidence type="ECO:0000313" key="2">
    <source>
        <dbReference type="Proteomes" id="UP001163823"/>
    </source>
</evidence>
<organism evidence="1 2">
    <name type="scientific">Quillaja saponaria</name>
    <name type="common">Soap bark tree</name>
    <dbReference type="NCBI Taxonomy" id="32244"/>
    <lineage>
        <taxon>Eukaryota</taxon>
        <taxon>Viridiplantae</taxon>
        <taxon>Streptophyta</taxon>
        <taxon>Embryophyta</taxon>
        <taxon>Tracheophyta</taxon>
        <taxon>Spermatophyta</taxon>
        <taxon>Magnoliopsida</taxon>
        <taxon>eudicotyledons</taxon>
        <taxon>Gunneridae</taxon>
        <taxon>Pentapetalae</taxon>
        <taxon>rosids</taxon>
        <taxon>fabids</taxon>
        <taxon>Fabales</taxon>
        <taxon>Quillajaceae</taxon>
        <taxon>Quillaja</taxon>
    </lineage>
</organism>
<keyword evidence="2" id="KW-1185">Reference proteome</keyword>
<evidence type="ECO:0000313" key="1">
    <source>
        <dbReference type="EMBL" id="KAJ7944811.1"/>
    </source>
</evidence>
<sequence>MQESSSVKPVGSWVDDNLNFSTESSVKCQQTYDFILYMLEEQFGPKNPTKQQHKRVYVLMNHAYAFQTTNSTVGVPSKS</sequence>
<gene>
    <name evidence="1" type="ORF">O6P43_034148</name>
</gene>
<proteinExistence type="predicted"/>
<comment type="caution">
    <text evidence="1">The sequence shown here is derived from an EMBL/GenBank/DDBJ whole genome shotgun (WGS) entry which is preliminary data.</text>
</comment>
<dbReference type="Proteomes" id="UP001163823">
    <property type="component" value="Chromosome 14"/>
</dbReference>